<organism evidence="2 3">
    <name type="scientific">Methylorubrum extorquens</name>
    <name type="common">Methylobacterium dichloromethanicum</name>
    <name type="synonym">Methylobacterium extorquens</name>
    <dbReference type="NCBI Taxonomy" id="408"/>
    <lineage>
        <taxon>Bacteria</taxon>
        <taxon>Pseudomonadati</taxon>
        <taxon>Pseudomonadota</taxon>
        <taxon>Alphaproteobacteria</taxon>
        <taxon>Hyphomicrobiales</taxon>
        <taxon>Methylobacteriaceae</taxon>
        <taxon>Methylorubrum</taxon>
    </lineage>
</organism>
<evidence type="ECO:0000313" key="2">
    <source>
        <dbReference type="EMBL" id="SOR31500.1"/>
    </source>
</evidence>
<dbReference type="AlphaFoldDB" id="A0A2N9AW63"/>
<protein>
    <submittedName>
        <fullName evidence="2">Uncharacterized protein</fullName>
    </submittedName>
</protein>
<evidence type="ECO:0000256" key="1">
    <source>
        <dbReference type="SAM" id="MobiDB-lite"/>
    </source>
</evidence>
<feature type="compositionally biased region" description="Basic and acidic residues" evidence="1">
    <location>
        <begin position="37"/>
        <end position="55"/>
    </location>
</feature>
<dbReference type="Proteomes" id="UP000233769">
    <property type="component" value="Chromosome tk0001"/>
</dbReference>
<proteinExistence type="predicted"/>
<gene>
    <name evidence="2" type="ORF">TK0001_4915</name>
</gene>
<sequence length="55" mass="5819">MLATWLAALVFLVAVQALFVVKLADRLTVSSAAQDAPKGRGTEALETADRYARAA</sequence>
<name>A0A2N9AW63_METEX</name>
<reference evidence="3" key="1">
    <citation type="submission" date="2017-10" db="EMBL/GenBank/DDBJ databases">
        <authorList>
            <person name="Regsiter A."/>
            <person name="William W."/>
        </authorList>
    </citation>
    <scope>NUCLEOTIDE SEQUENCE [LARGE SCALE GENOMIC DNA]</scope>
</reference>
<accession>A0A2N9AW63</accession>
<evidence type="ECO:0000313" key="3">
    <source>
        <dbReference type="Proteomes" id="UP000233769"/>
    </source>
</evidence>
<feature type="region of interest" description="Disordered" evidence="1">
    <location>
        <begin position="32"/>
        <end position="55"/>
    </location>
</feature>
<dbReference type="EMBL" id="LT962688">
    <property type="protein sequence ID" value="SOR31500.1"/>
    <property type="molecule type" value="Genomic_DNA"/>
</dbReference>